<dbReference type="Proteomes" id="UP000242287">
    <property type="component" value="Unassembled WGS sequence"/>
</dbReference>
<feature type="compositionally biased region" description="Polar residues" evidence="1">
    <location>
        <begin position="13"/>
        <end position="43"/>
    </location>
</feature>
<keyword evidence="3" id="KW-1185">Reference proteome</keyword>
<accession>A0A2A9NRC1</accession>
<evidence type="ECO:0000256" key="1">
    <source>
        <dbReference type="SAM" id="MobiDB-lite"/>
    </source>
</evidence>
<dbReference type="EMBL" id="KZ301984">
    <property type="protein sequence ID" value="PFH51874.1"/>
    <property type="molecule type" value="Genomic_DNA"/>
</dbReference>
<feature type="region of interest" description="Disordered" evidence="1">
    <location>
        <begin position="250"/>
        <end position="328"/>
    </location>
</feature>
<dbReference type="AlphaFoldDB" id="A0A2A9NRC1"/>
<feature type="compositionally biased region" description="Pro residues" evidence="1">
    <location>
        <begin position="259"/>
        <end position="270"/>
    </location>
</feature>
<name>A0A2A9NRC1_9AGAR</name>
<feature type="compositionally biased region" description="Basic and acidic residues" evidence="1">
    <location>
        <begin position="156"/>
        <end position="169"/>
    </location>
</feature>
<organism evidence="2 3">
    <name type="scientific">Amanita thiersii Skay4041</name>
    <dbReference type="NCBI Taxonomy" id="703135"/>
    <lineage>
        <taxon>Eukaryota</taxon>
        <taxon>Fungi</taxon>
        <taxon>Dikarya</taxon>
        <taxon>Basidiomycota</taxon>
        <taxon>Agaricomycotina</taxon>
        <taxon>Agaricomycetes</taxon>
        <taxon>Agaricomycetidae</taxon>
        <taxon>Agaricales</taxon>
        <taxon>Pluteineae</taxon>
        <taxon>Amanitaceae</taxon>
        <taxon>Amanita</taxon>
    </lineage>
</organism>
<evidence type="ECO:0000313" key="2">
    <source>
        <dbReference type="EMBL" id="PFH51874.1"/>
    </source>
</evidence>
<proteinExistence type="predicted"/>
<feature type="region of interest" description="Disordered" evidence="1">
    <location>
        <begin position="121"/>
        <end position="169"/>
    </location>
</feature>
<reference evidence="2 3" key="1">
    <citation type="submission" date="2014-02" db="EMBL/GenBank/DDBJ databases">
        <title>Transposable element dynamics among asymbiotic and ectomycorrhizal Amanita fungi.</title>
        <authorList>
            <consortium name="DOE Joint Genome Institute"/>
            <person name="Hess J."/>
            <person name="Skrede I."/>
            <person name="Wolfe B."/>
            <person name="LaButti K."/>
            <person name="Ohm R.A."/>
            <person name="Grigoriev I.V."/>
            <person name="Pringle A."/>
        </authorList>
    </citation>
    <scope>NUCLEOTIDE SEQUENCE [LARGE SCALE GENOMIC DNA]</scope>
    <source>
        <strain evidence="2 3">SKay4041</strain>
    </source>
</reference>
<feature type="region of interest" description="Disordered" evidence="1">
    <location>
        <begin position="1"/>
        <end position="59"/>
    </location>
</feature>
<dbReference type="OrthoDB" id="3364905at2759"/>
<sequence length="461" mass="50906">MPIYDLGDGPFGPSTQYQSLSSRRSFSKGTNGNNRKSSVTQRKPLSIDNGEDDDPTSARSLAHELAVALMPEPTAGSKLLAEELGLEFDEGAEGIDEPSWMHQDQPKTTSNGNAMVLADEVSGGSDTKTSLDNDTLGNDESPPQLDPEFDIPSPTQDEKKEHKRPEQDMAESLARDLEVNARFIKTLQNLDTELTVEQIASNTIRRINETVRDREGQVRELLQYEREFRHLASEVGGSDALAHLEALEPISSESDLPDPKTPVQPNPNIPRQPHLETVEEESSFPVSDSQDWEIDPDRNHLGDEEPEIEGDSGNRAYRDNFPPPPPLKGPVTPAKTIPQLAHLRTVTSSFATSLATCSEQAQVNGAGLTEAARKIRSLKHKMIGMYAEWDSTERSKLRIERWEAGMADANDTNIDARASPAPTRPPTFKRVDGRKIVQEHLHAFERALADASLKTQAIMAR</sequence>
<evidence type="ECO:0000313" key="3">
    <source>
        <dbReference type="Proteomes" id="UP000242287"/>
    </source>
</evidence>
<feature type="compositionally biased region" description="Polar residues" evidence="1">
    <location>
        <begin position="124"/>
        <end position="138"/>
    </location>
</feature>
<gene>
    <name evidence="2" type="ORF">AMATHDRAFT_2770</name>
</gene>
<protein>
    <submittedName>
        <fullName evidence="2">Uncharacterized protein</fullName>
    </submittedName>
</protein>